<keyword evidence="9" id="KW-1185">Reference proteome</keyword>
<dbReference type="SUPFAM" id="SSF54171">
    <property type="entry name" value="DNA-binding domain"/>
    <property type="match status" value="1"/>
</dbReference>
<evidence type="ECO:0000256" key="2">
    <source>
        <dbReference type="ARBA" id="ARBA00023015"/>
    </source>
</evidence>
<gene>
    <name evidence="8" type="ORF">BQ4739_LOCUS1020</name>
</gene>
<dbReference type="PRINTS" id="PR00367">
    <property type="entry name" value="ETHRSPELEMNT"/>
</dbReference>
<organism evidence="8 9">
    <name type="scientific">Tetradesmus obliquus</name>
    <name type="common">Green alga</name>
    <name type="synonym">Acutodesmus obliquus</name>
    <dbReference type="NCBI Taxonomy" id="3088"/>
    <lineage>
        <taxon>Eukaryota</taxon>
        <taxon>Viridiplantae</taxon>
        <taxon>Chlorophyta</taxon>
        <taxon>core chlorophytes</taxon>
        <taxon>Chlorophyceae</taxon>
        <taxon>CS clade</taxon>
        <taxon>Sphaeropleales</taxon>
        <taxon>Scenedesmaceae</taxon>
        <taxon>Tetradesmus</taxon>
    </lineage>
</organism>
<dbReference type="GO" id="GO:0005634">
    <property type="term" value="C:nucleus"/>
    <property type="evidence" value="ECO:0007669"/>
    <property type="project" value="UniProtKB-SubCell"/>
</dbReference>
<evidence type="ECO:0000256" key="1">
    <source>
        <dbReference type="ARBA" id="ARBA00004123"/>
    </source>
</evidence>
<evidence type="ECO:0000256" key="3">
    <source>
        <dbReference type="ARBA" id="ARBA00023125"/>
    </source>
</evidence>
<dbReference type="Proteomes" id="UP000256970">
    <property type="component" value="Unassembled WGS sequence"/>
</dbReference>
<name>A0A383V4D3_TETOB</name>
<accession>A0A383V4D3</accession>
<keyword evidence="5" id="KW-0539">Nucleus</keyword>
<feature type="region of interest" description="Disordered" evidence="6">
    <location>
        <begin position="869"/>
        <end position="898"/>
    </location>
</feature>
<dbReference type="SMART" id="SM00380">
    <property type="entry name" value="AP2"/>
    <property type="match status" value="1"/>
</dbReference>
<feature type="region of interest" description="Disordered" evidence="6">
    <location>
        <begin position="525"/>
        <end position="545"/>
    </location>
</feature>
<dbReference type="GO" id="GO:0003700">
    <property type="term" value="F:DNA-binding transcription factor activity"/>
    <property type="evidence" value="ECO:0007669"/>
    <property type="project" value="InterPro"/>
</dbReference>
<dbReference type="InterPro" id="IPR016177">
    <property type="entry name" value="DNA-bd_dom_sf"/>
</dbReference>
<evidence type="ECO:0000256" key="5">
    <source>
        <dbReference type="ARBA" id="ARBA00023242"/>
    </source>
</evidence>
<keyword evidence="4" id="KW-0804">Transcription</keyword>
<dbReference type="InterPro" id="IPR044808">
    <property type="entry name" value="ERF_plant"/>
</dbReference>
<dbReference type="GO" id="GO:0009873">
    <property type="term" value="P:ethylene-activated signaling pathway"/>
    <property type="evidence" value="ECO:0007669"/>
    <property type="project" value="InterPro"/>
</dbReference>
<evidence type="ECO:0000256" key="4">
    <source>
        <dbReference type="ARBA" id="ARBA00023163"/>
    </source>
</evidence>
<dbReference type="Gene3D" id="3.30.730.10">
    <property type="entry name" value="AP2/ERF domain"/>
    <property type="match status" value="1"/>
</dbReference>
<dbReference type="CDD" id="cd00018">
    <property type="entry name" value="AP2"/>
    <property type="match status" value="1"/>
</dbReference>
<dbReference type="PROSITE" id="PS51032">
    <property type="entry name" value="AP2_ERF"/>
    <property type="match status" value="1"/>
</dbReference>
<dbReference type="InterPro" id="IPR001471">
    <property type="entry name" value="AP2/ERF_dom"/>
</dbReference>
<feature type="region of interest" description="Disordered" evidence="6">
    <location>
        <begin position="783"/>
        <end position="837"/>
    </location>
</feature>
<dbReference type="InterPro" id="IPR036955">
    <property type="entry name" value="AP2/ERF_dom_sf"/>
</dbReference>
<feature type="compositionally biased region" description="Low complexity" evidence="6">
    <location>
        <begin position="783"/>
        <end position="803"/>
    </location>
</feature>
<dbReference type="PANTHER" id="PTHR31190">
    <property type="entry name" value="DNA-BINDING DOMAIN"/>
    <property type="match status" value="1"/>
</dbReference>
<evidence type="ECO:0000256" key="6">
    <source>
        <dbReference type="SAM" id="MobiDB-lite"/>
    </source>
</evidence>
<sequence length="1193" mass="122838">MVSERQKAALLQKEALERAEKTLDVFRTVEALHASTAAEVQAFITGAGTSLKFTLPRVSHGRRLLQRMVVDVQQIVTALPQHLLAVLMGTLSGVLPSGRNWAEALTEVALTESGPLEHVVRGAGVLVTLLEVLPKYRQLHSSIAEDEAFAGAVLDLVLAMQLAAAGPLWQQLQREGASQADRLACGRWLSGLVCWSLALLVGLWGVPGPDAPPGSEYAYSVVVRELLGQQQGPQLVRSMLDSCSVMLLALHQLLADNHHIAATTTQELSQHSGVALHHISQLYGHGLMYHATLLISKGGVPIMRLLSAGASLADLLSGNAGSKEGIAPLLLARCNALLVQLSEFSSPSLIDSLALQPSSRLRLLSFVHTACHLAQRYLQPAPFPPSEQVRKASLDPKEPLFDPDGRLNLPALSSAAAAALQAEAAAAKPGEPQLLLSVLRLLELAADDSGLREVAMQGLGGVLGRALAADPVAFAARWCAGEVAVSQHMPDLVHVGSTTSAAIKEANKIQSISRWLVLAKPLPGCAASSSSSGRSRRDGSAAEADTTALPNAKAAALDRSLLLFKLLGNLHYWSAELPQQLEQRFVKLLVGGLRSSARSEAEFTVQCHRVTLNLQRLLKFLEPVSPDEDTADDEGDLLVNQLEIDLIADLRKSVAKLGINGWQDPLPAPPPLPKLDIPAEDQEAPADLTKLAPQATAAPAAAHHSAAAAAAAGRAPDRVVSAGADGDVKDPQLHLGLHFAAAGRAGSMDAAAAAGRSGSGGSGHLGSGFSRQIKEEKMEWDAAELASSPSAAAAAGQQRSRLAPAGAAVQLPRRSPVASNGLHRHHPRSMHGAAAAAAAGGGGDCSLTVADLQAIQQLLQQHDALAAAGSSGAAGGSGRGMAAGRGVKDAAAEGSNMGSGDVFMDCDDDDEGSAEVGFGAAADGGFDFVSSPSAARYEDCLEDDWLLDDEDDDEQQQQQQQQQTAAGDAGDPDYGSGRKSSKARRRRAAPAAASRLGPAAGAAAAAAAAAAGDPGGPGNSSRGAARGVMGSLAGSLANALAGISRRTPAGKPSSSNVAWCTTPFVGVRQRPSGKFAAEIRDNTLGRRVWLGSFDTAEEAARAYDAAARRIRGAGAVVNFPGEVGDVAAATAAAGEGAGGAGVEGGGGAAAVAAAAAATDEELDAAGLLAGLGAWMPMDTDQPEDEEQELEEVI</sequence>
<evidence type="ECO:0000313" key="9">
    <source>
        <dbReference type="Proteomes" id="UP000256970"/>
    </source>
</evidence>
<evidence type="ECO:0000313" key="8">
    <source>
        <dbReference type="EMBL" id="SZX60477.1"/>
    </source>
</evidence>
<dbReference type="Pfam" id="PF00847">
    <property type="entry name" value="AP2"/>
    <property type="match status" value="1"/>
</dbReference>
<keyword evidence="2" id="KW-0805">Transcription regulation</keyword>
<dbReference type="EMBL" id="FNXT01000070">
    <property type="protein sequence ID" value="SZX60477.1"/>
    <property type="molecule type" value="Genomic_DNA"/>
</dbReference>
<proteinExistence type="predicted"/>
<feature type="domain" description="AP2/ERF" evidence="7">
    <location>
        <begin position="1063"/>
        <end position="1120"/>
    </location>
</feature>
<protein>
    <recommendedName>
        <fullName evidence="7">AP2/ERF domain-containing protein</fullName>
    </recommendedName>
</protein>
<feature type="compositionally biased region" description="Basic residues" evidence="6">
    <location>
        <begin position="979"/>
        <end position="988"/>
    </location>
</feature>
<dbReference type="GO" id="GO:0003677">
    <property type="term" value="F:DNA binding"/>
    <property type="evidence" value="ECO:0007669"/>
    <property type="project" value="UniProtKB-KW"/>
</dbReference>
<comment type="subcellular location">
    <subcellularLocation>
        <location evidence="1">Nucleus</location>
    </subcellularLocation>
</comment>
<evidence type="ECO:0000259" key="7">
    <source>
        <dbReference type="PROSITE" id="PS51032"/>
    </source>
</evidence>
<feature type="compositionally biased region" description="Gly residues" evidence="6">
    <location>
        <begin position="872"/>
        <end position="883"/>
    </location>
</feature>
<keyword evidence="3" id="KW-0238">DNA-binding</keyword>
<feature type="region of interest" description="Disordered" evidence="6">
    <location>
        <begin position="950"/>
        <end position="997"/>
    </location>
</feature>
<reference evidence="8 9" key="1">
    <citation type="submission" date="2016-10" db="EMBL/GenBank/DDBJ databases">
        <authorList>
            <person name="Cai Z."/>
        </authorList>
    </citation>
    <scope>NUCLEOTIDE SEQUENCE [LARGE SCALE GENOMIC DNA]</scope>
</reference>
<dbReference type="AlphaFoldDB" id="A0A383V4D3"/>